<proteinExistence type="predicted"/>
<evidence type="ECO:0000313" key="4">
    <source>
        <dbReference type="Proteomes" id="UP001225356"/>
    </source>
</evidence>
<dbReference type="Proteomes" id="UP001225356">
    <property type="component" value="Unassembled WGS sequence"/>
</dbReference>
<keyword evidence="4" id="KW-1185">Reference proteome</keyword>
<name>A0ABT9QSQ7_9ACTN</name>
<evidence type="ECO:0000313" key="3">
    <source>
        <dbReference type="EMBL" id="MDP9849790.1"/>
    </source>
</evidence>
<reference evidence="3 4" key="1">
    <citation type="submission" date="2023-07" db="EMBL/GenBank/DDBJ databases">
        <title>Sequencing the genomes of 1000 actinobacteria strains.</title>
        <authorList>
            <person name="Klenk H.-P."/>
        </authorList>
    </citation>
    <scope>NUCLEOTIDE SEQUENCE [LARGE SCALE GENOMIC DNA]</scope>
    <source>
        <strain evidence="3 4">DSM 46740</strain>
    </source>
</reference>
<feature type="compositionally biased region" description="Low complexity" evidence="1">
    <location>
        <begin position="32"/>
        <end position="53"/>
    </location>
</feature>
<organism evidence="3 4">
    <name type="scientific">Streptosporangium lutulentum</name>
    <dbReference type="NCBI Taxonomy" id="1461250"/>
    <lineage>
        <taxon>Bacteria</taxon>
        <taxon>Bacillati</taxon>
        <taxon>Actinomycetota</taxon>
        <taxon>Actinomycetes</taxon>
        <taxon>Streptosporangiales</taxon>
        <taxon>Streptosporangiaceae</taxon>
        <taxon>Streptosporangium</taxon>
    </lineage>
</organism>
<feature type="region of interest" description="Disordered" evidence="1">
    <location>
        <begin position="30"/>
        <end position="53"/>
    </location>
</feature>
<dbReference type="EMBL" id="JAUSQU010000001">
    <property type="protein sequence ID" value="MDP9843554.1"/>
    <property type="molecule type" value="Genomic_DNA"/>
</dbReference>
<sequence length="53" mass="5536">MINEAFEQLERMLDTTNACRLTGISRATLHSAAQSPARPGGRAAAGPAQRAVA</sequence>
<protein>
    <submittedName>
        <fullName evidence="3">Uncharacterized protein</fullName>
    </submittedName>
</protein>
<evidence type="ECO:0000313" key="2">
    <source>
        <dbReference type="EMBL" id="MDP9843554.1"/>
    </source>
</evidence>
<gene>
    <name evidence="2" type="ORF">J2853_002765</name>
    <name evidence="3" type="ORF">J2853_009001</name>
</gene>
<dbReference type="RefSeq" id="WP_307557810.1">
    <property type="nucleotide sequence ID" value="NZ_JAUSQU010000001.1"/>
</dbReference>
<dbReference type="EMBL" id="JAUSQU010000001">
    <property type="protein sequence ID" value="MDP9849790.1"/>
    <property type="molecule type" value="Genomic_DNA"/>
</dbReference>
<evidence type="ECO:0000256" key="1">
    <source>
        <dbReference type="SAM" id="MobiDB-lite"/>
    </source>
</evidence>
<accession>A0ABT9QSQ7</accession>
<comment type="caution">
    <text evidence="3">The sequence shown here is derived from an EMBL/GenBank/DDBJ whole genome shotgun (WGS) entry which is preliminary data.</text>
</comment>